<dbReference type="PROSITE" id="PS51470">
    <property type="entry name" value="FG_GAP"/>
    <property type="match status" value="4"/>
</dbReference>
<dbReference type="GO" id="GO:0008305">
    <property type="term" value="C:integrin complex"/>
    <property type="evidence" value="ECO:0007669"/>
    <property type="project" value="InterPro"/>
</dbReference>
<comment type="caution">
    <text evidence="18">The sequence shown here is derived from an EMBL/GenBank/DDBJ whole genome shotgun (WGS) entry which is preliminary data.</text>
</comment>
<name>A0AAN9TS47_9HEMI</name>
<dbReference type="Pfam" id="PF01839">
    <property type="entry name" value="FG-GAP"/>
    <property type="match status" value="3"/>
</dbReference>
<reference evidence="18 19" key="1">
    <citation type="submission" date="2024-03" db="EMBL/GenBank/DDBJ databases">
        <title>Adaptation during the transition from Ophiocordyceps entomopathogen to insect associate is accompanied by gene loss and intensified selection.</title>
        <authorList>
            <person name="Ward C.M."/>
            <person name="Onetto C.A."/>
            <person name="Borneman A.R."/>
        </authorList>
    </citation>
    <scope>NUCLEOTIDE SEQUENCE [LARGE SCALE GENOMIC DNA]</scope>
    <source>
        <strain evidence="18">AWRI1</strain>
        <tissue evidence="18">Single Adult Female</tissue>
    </source>
</reference>
<dbReference type="GO" id="GO:0048513">
    <property type="term" value="P:animal organ development"/>
    <property type="evidence" value="ECO:0007669"/>
    <property type="project" value="UniProtKB-ARBA"/>
</dbReference>
<dbReference type="InterPro" id="IPR032695">
    <property type="entry name" value="Integrin_dom_sf"/>
</dbReference>
<comment type="similarity">
    <text evidence="2 14">Belongs to the integrin alpha chain family.</text>
</comment>
<dbReference type="InterPro" id="IPR036875">
    <property type="entry name" value="Znf_CCHC_sf"/>
</dbReference>
<evidence type="ECO:0000256" key="8">
    <source>
        <dbReference type="ARBA" id="ARBA00023037"/>
    </source>
</evidence>
<dbReference type="Pfam" id="PF12456">
    <property type="entry name" value="hSac2"/>
    <property type="match status" value="1"/>
</dbReference>
<feature type="transmembrane region" description="Helical" evidence="14">
    <location>
        <begin position="1768"/>
        <end position="1792"/>
    </location>
</feature>
<evidence type="ECO:0000256" key="7">
    <source>
        <dbReference type="ARBA" id="ARBA00022989"/>
    </source>
</evidence>
<keyword evidence="9 14" id="KW-0472">Membrane</keyword>
<feature type="compositionally biased region" description="Low complexity" evidence="15">
    <location>
        <begin position="463"/>
        <end position="479"/>
    </location>
</feature>
<dbReference type="Gene3D" id="2.130.10.130">
    <property type="entry name" value="Integrin alpha, N-terminal"/>
    <property type="match status" value="1"/>
</dbReference>
<feature type="region of interest" description="Disordered" evidence="15">
    <location>
        <begin position="432"/>
        <end position="495"/>
    </location>
</feature>
<feature type="domain" description="CCHC-type" evidence="16">
    <location>
        <begin position="379"/>
        <end position="393"/>
    </location>
</feature>
<dbReference type="Gene3D" id="2.60.40.1530">
    <property type="entry name" value="ntegrin, alpha v. Chain A, domain 4"/>
    <property type="match status" value="1"/>
</dbReference>
<dbReference type="GO" id="GO:0007157">
    <property type="term" value="P:heterophilic cell-cell adhesion via plasma membrane cell adhesion molecules"/>
    <property type="evidence" value="ECO:0007669"/>
    <property type="project" value="UniProtKB-ARBA"/>
</dbReference>
<keyword evidence="19" id="KW-1185">Reference proteome</keyword>
<dbReference type="GO" id="GO:0009897">
    <property type="term" value="C:external side of plasma membrane"/>
    <property type="evidence" value="ECO:0007669"/>
    <property type="project" value="TreeGrafter"/>
</dbReference>
<dbReference type="Gene3D" id="2.60.40.1510">
    <property type="entry name" value="ntegrin, alpha v. Chain A, domain 3"/>
    <property type="match status" value="1"/>
</dbReference>
<dbReference type="Gene3D" id="4.10.60.10">
    <property type="entry name" value="Zinc finger, CCHC-type"/>
    <property type="match status" value="1"/>
</dbReference>
<keyword evidence="7 14" id="KW-1133">Transmembrane helix</keyword>
<protein>
    <submittedName>
        <fullName evidence="18">Uncharacterized protein</fullName>
    </submittedName>
</protein>
<dbReference type="PANTHER" id="PTHR23220:SF122">
    <property type="entry name" value="INTEGRIN ALPHA-PS1"/>
    <property type="match status" value="1"/>
</dbReference>
<feature type="domain" description="HSac2" evidence="17">
    <location>
        <begin position="595"/>
        <end position="773"/>
    </location>
</feature>
<keyword evidence="4" id="KW-0732">Signal</keyword>
<dbReference type="InterPro" id="IPR000413">
    <property type="entry name" value="Integrin_alpha"/>
</dbReference>
<dbReference type="SUPFAM" id="SSF69318">
    <property type="entry name" value="Integrin alpha N-terminal domain"/>
    <property type="match status" value="1"/>
</dbReference>
<feature type="repeat" description="FG-GAP" evidence="13">
    <location>
        <begin position="1077"/>
        <end position="1133"/>
    </location>
</feature>
<accession>A0AAN9TS47</accession>
<evidence type="ECO:0000256" key="5">
    <source>
        <dbReference type="ARBA" id="ARBA00022737"/>
    </source>
</evidence>
<keyword evidence="5" id="KW-0677">Repeat</keyword>
<evidence type="ECO:0000313" key="19">
    <source>
        <dbReference type="Proteomes" id="UP001367676"/>
    </source>
</evidence>
<feature type="compositionally biased region" description="Pro residues" evidence="15">
    <location>
        <begin position="296"/>
        <end position="315"/>
    </location>
</feature>
<dbReference type="PRINTS" id="PR01185">
    <property type="entry name" value="INTEGRINA"/>
</dbReference>
<dbReference type="InterPro" id="IPR022158">
    <property type="entry name" value="Inositol_phosphatase"/>
</dbReference>
<dbReference type="InterPro" id="IPR048286">
    <property type="entry name" value="Integrin_alpha_Ig-like_3"/>
</dbReference>
<evidence type="ECO:0000256" key="14">
    <source>
        <dbReference type="RuleBase" id="RU003762"/>
    </source>
</evidence>
<evidence type="ECO:0000256" key="13">
    <source>
        <dbReference type="PROSITE-ProRule" id="PRU00803"/>
    </source>
</evidence>
<dbReference type="PANTHER" id="PTHR23220">
    <property type="entry name" value="INTEGRIN ALPHA"/>
    <property type="match status" value="1"/>
</dbReference>
<feature type="repeat" description="FG-GAP" evidence="13">
    <location>
        <begin position="1139"/>
        <end position="1201"/>
    </location>
</feature>
<evidence type="ECO:0000256" key="10">
    <source>
        <dbReference type="ARBA" id="ARBA00023170"/>
    </source>
</evidence>
<dbReference type="PROSITE" id="PS00242">
    <property type="entry name" value="INTEGRIN_ALPHA"/>
    <property type="match status" value="1"/>
</dbReference>
<dbReference type="SUPFAM" id="SSF69179">
    <property type="entry name" value="Integrin domains"/>
    <property type="match status" value="3"/>
</dbReference>
<evidence type="ECO:0000259" key="16">
    <source>
        <dbReference type="PROSITE" id="PS50158"/>
    </source>
</evidence>
<dbReference type="Pfam" id="PF08441">
    <property type="entry name" value="Integrin_A_Ig_1"/>
    <property type="match status" value="1"/>
</dbReference>
<organism evidence="18 19">
    <name type="scientific">Parthenolecanium corni</name>
    <dbReference type="NCBI Taxonomy" id="536013"/>
    <lineage>
        <taxon>Eukaryota</taxon>
        <taxon>Metazoa</taxon>
        <taxon>Ecdysozoa</taxon>
        <taxon>Arthropoda</taxon>
        <taxon>Hexapoda</taxon>
        <taxon>Insecta</taxon>
        <taxon>Pterygota</taxon>
        <taxon>Neoptera</taxon>
        <taxon>Paraneoptera</taxon>
        <taxon>Hemiptera</taxon>
        <taxon>Sternorrhyncha</taxon>
        <taxon>Coccoidea</taxon>
        <taxon>Coccidae</taxon>
        <taxon>Parthenolecanium</taxon>
    </lineage>
</organism>
<gene>
    <name evidence="18" type="ORF">V9T40_009347</name>
</gene>
<keyword evidence="10 14" id="KW-0675">Receptor</keyword>
<dbReference type="InterPro" id="IPR013519">
    <property type="entry name" value="Int_alpha_beta-p"/>
</dbReference>
<evidence type="ECO:0000256" key="12">
    <source>
        <dbReference type="PROSITE-ProRule" id="PRU00047"/>
    </source>
</evidence>
<dbReference type="EMBL" id="JBBCAQ010000010">
    <property type="protein sequence ID" value="KAK7601906.1"/>
    <property type="molecule type" value="Genomic_DNA"/>
</dbReference>
<dbReference type="PROSITE" id="PS51791">
    <property type="entry name" value="HSAC2"/>
    <property type="match status" value="1"/>
</dbReference>
<dbReference type="SMART" id="SM00191">
    <property type="entry name" value="Int_alpha"/>
    <property type="match status" value="5"/>
</dbReference>
<evidence type="ECO:0000256" key="3">
    <source>
        <dbReference type="ARBA" id="ARBA00022692"/>
    </source>
</evidence>
<keyword evidence="11" id="KW-0325">Glycoprotein</keyword>
<feature type="repeat" description="FG-GAP" evidence="13">
    <location>
        <begin position="1015"/>
        <end position="1076"/>
    </location>
</feature>
<dbReference type="InterPro" id="IPR001878">
    <property type="entry name" value="Znf_CCHC"/>
</dbReference>
<dbReference type="GO" id="GO:0005178">
    <property type="term" value="F:integrin binding"/>
    <property type="evidence" value="ECO:0007669"/>
    <property type="project" value="TreeGrafter"/>
</dbReference>
<dbReference type="Gene3D" id="1.20.5.930">
    <property type="entry name" value="Bicelle-embedded integrin alpha(iib) transmembrane segment"/>
    <property type="match status" value="1"/>
</dbReference>
<keyword evidence="12" id="KW-0862">Zinc</keyword>
<dbReference type="GO" id="GO:0007229">
    <property type="term" value="P:integrin-mediated signaling pathway"/>
    <property type="evidence" value="ECO:0007669"/>
    <property type="project" value="UniProtKB-KW"/>
</dbReference>
<evidence type="ECO:0000256" key="9">
    <source>
        <dbReference type="ARBA" id="ARBA00023136"/>
    </source>
</evidence>
<dbReference type="GO" id="GO:0007160">
    <property type="term" value="P:cell-matrix adhesion"/>
    <property type="evidence" value="ECO:0007669"/>
    <property type="project" value="TreeGrafter"/>
</dbReference>
<dbReference type="Proteomes" id="UP001367676">
    <property type="component" value="Unassembled WGS sequence"/>
</dbReference>
<evidence type="ECO:0000256" key="4">
    <source>
        <dbReference type="ARBA" id="ARBA00022729"/>
    </source>
</evidence>
<dbReference type="InterPro" id="IPR013649">
    <property type="entry name" value="Integrin_alpha_Ig-like_1"/>
</dbReference>
<feature type="region of interest" description="Disordered" evidence="15">
    <location>
        <begin position="289"/>
        <end position="315"/>
    </location>
</feature>
<dbReference type="SUPFAM" id="SSF57756">
    <property type="entry name" value="Retrovirus zinc finger-like domains"/>
    <property type="match status" value="1"/>
</dbReference>
<evidence type="ECO:0000256" key="1">
    <source>
        <dbReference type="ARBA" id="ARBA00004479"/>
    </source>
</evidence>
<keyword evidence="12" id="KW-0863">Zinc-finger</keyword>
<keyword evidence="6 14" id="KW-0130">Cell adhesion</keyword>
<dbReference type="InterPro" id="IPR018184">
    <property type="entry name" value="Integrin_alpha_C_CS"/>
</dbReference>
<feature type="repeat" description="FG-GAP" evidence="13">
    <location>
        <begin position="737"/>
        <end position="805"/>
    </location>
</feature>
<evidence type="ECO:0000256" key="2">
    <source>
        <dbReference type="ARBA" id="ARBA00008054"/>
    </source>
</evidence>
<comment type="subcellular location">
    <subcellularLocation>
        <location evidence="1 14">Membrane</location>
        <topology evidence="1 14">Single-pass type I membrane protein</topology>
    </subcellularLocation>
</comment>
<dbReference type="Gene3D" id="2.60.40.1460">
    <property type="entry name" value="Integrin domains. Chain A, domain 2"/>
    <property type="match status" value="1"/>
</dbReference>
<feature type="compositionally biased region" description="Low complexity" evidence="15">
    <location>
        <begin position="444"/>
        <end position="455"/>
    </location>
</feature>
<proteinExistence type="inferred from homology"/>
<dbReference type="GO" id="GO:0033627">
    <property type="term" value="P:cell adhesion mediated by integrin"/>
    <property type="evidence" value="ECO:0007669"/>
    <property type="project" value="TreeGrafter"/>
</dbReference>
<dbReference type="InterPro" id="IPR013517">
    <property type="entry name" value="FG-GAP"/>
</dbReference>
<evidence type="ECO:0000313" key="18">
    <source>
        <dbReference type="EMBL" id="KAK7601906.1"/>
    </source>
</evidence>
<dbReference type="PROSITE" id="PS50158">
    <property type="entry name" value="ZF_CCHC"/>
    <property type="match status" value="1"/>
</dbReference>
<evidence type="ECO:0000259" key="17">
    <source>
        <dbReference type="PROSITE" id="PS51791"/>
    </source>
</evidence>
<evidence type="ECO:0000256" key="11">
    <source>
        <dbReference type="ARBA" id="ARBA00023180"/>
    </source>
</evidence>
<evidence type="ECO:0000256" key="15">
    <source>
        <dbReference type="SAM" id="MobiDB-lite"/>
    </source>
</evidence>
<dbReference type="GO" id="GO:0003676">
    <property type="term" value="F:nucleic acid binding"/>
    <property type="evidence" value="ECO:0007669"/>
    <property type="project" value="InterPro"/>
</dbReference>
<dbReference type="Pfam" id="PF20806">
    <property type="entry name" value="Integrin_A_Ig_3"/>
    <property type="match status" value="1"/>
</dbReference>
<evidence type="ECO:0000256" key="6">
    <source>
        <dbReference type="ARBA" id="ARBA00022889"/>
    </source>
</evidence>
<dbReference type="GO" id="GO:0008270">
    <property type="term" value="F:zinc ion binding"/>
    <property type="evidence" value="ECO:0007669"/>
    <property type="project" value="UniProtKB-KW"/>
</dbReference>
<dbReference type="InterPro" id="IPR028994">
    <property type="entry name" value="Integrin_alpha_N"/>
</dbReference>
<keyword evidence="12" id="KW-0479">Metal-binding</keyword>
<dbReference type="InterPro" id="IPR034753">
    <property type="entry name" value="hSac2"/>
</dbReference>
<keyword evidence="3 14" id="KW-0812">Transmembrane</keyword>
<dbReference type="Pfam" id="PF20805">
    <property type="entry name" value="Integrin_A_Ig_2"/>
    <property type="match status" value="1"/>
</dbReference>
<dbReference type="InterPro" id="IPR048285">
    <property type="entry name" value="Integrin_alpha_Ig-like_2"/>
</dbReference>
<dbReference type="SMART" id="SM00343">
    <property type="entry name" value="ZnF_C2HC"/>
    <property type="match status" value="2"/>
</dbReference>
<keyword evidence="8 14" id="KW-0401">Integrin</keyword>
<sequence>MNNPNSEWISDEFILGRIEVPKDDGRLARQAARRLGIRLITPRLILTRYDELPVHPAVVEDYEANIEVAPDVPAPLPGGMDVQVGVRLQGRQEPLRPLRQRGIAGCEIGSPPGLAGGREIYVGFFGSSSGLSLRERWHLRCEKLFGPLPPPLSPAFPAHLEQMFNLRISGSENLDINVENIPLPPGTPPAANWFSVEEIPLPAEVEACEVVEPAVEEPVPVIEEPEDAEMVEPMALYVAVPSGDLVLRLVRVWPCENGPPPPPPPSPVDVPDVRVPSPVLPAIEVPAQPGHEEVCPPTPPPPPPSPERPVTPPHAPVPLAVVSPVRRQVVGPFGRNGLCGEGSGQFADLPDESIRCFRCLCHGHLSYHCPNPPAEGLQCFNCYEEGHVRRHCPYPLRYRIRPQDELARGLRRQFVDPQGVVRHQREWQNLLQGDGQLKSGPEVAPGMGRAAAAPTAPGPQVPPATGSNGRSRGSNGRGRAQVPQARLPPPANVSSSSEEELWDWCFHPDIEEGVLELDVQNTSRMRESICVVVTLVEGLNSVIMSSMISEEALLDDELIEFKGGTLALSTEDDFNENNSSALVLGIGGDPKSFFCYRNELVEKAIDDVREFLTEDDPERVQGVWLLTEISFWDNERERIAALTQNDLFVIKYDFIALKILNHYRIPLRNIDTLTVGDLVYPSGSLAPSRNVTGIRAMWNKGEPLKFSIKWNPFANNIPWVTFTSHPLLWHKRFNLETRLPLVKQGNAGSYFGYSVAAHQIRNEHNGSVAESLLLVGAPLDQNLQPNTTRSGALLKCPLTSKLNDCVQVITDGRKDLDIDDLFPPGPLEIKKDQWLGVTVKSQGSGGKVMVCAHRYGLNASNDVAGLGLCYILKQNLEFENAYVHCKGRQGGHVQFGVCQSGTSGLIFDDENAIIGAPGALTWRGAVFVFSISENYLHRNPFVYMGNGTEHGDIADPNERIKKDGYMGMSLTAGYFIGDNITVYVAGAPRADGTGQVVLFTKNLDSIGSNKNLYLHEYLIISGEQIASNFGYEVIGADVNGDKLPDLIVAAPFYFNVTTREGGAIYIYLNDPVKHLRDTIPVRITGKFESRFGFALASLGDLNKDGYEDIAVGAPYEGNGVVYIYLGSKSGLISKPSQIIKAETLHTSVSISTFGYSLSGGMDLDENGYPDLVIGAYEKDTVVLLRSRPIIGFTAYLKSSINLTNFDPSVKNCIVENKIYSAACFQFETCCKIDSVVKIYRNRNLYVNYTLEAETFYNQFKSSRIWFDVFENKSHRITKEINIANTNREFCQKHVAFLKETARDIQSPIQIRMSYSLNDREPLQIGENLISLDNFPILNQLEADKIFNATFLNDCGSKYMCESKLKVTAAFLLRPFKEIDGERPHHYQMVLGEDMKVVLNVSVVNMKESAYETKLFVKLPEMVDFGRITSAHNEKKQYIYSARNNFVVCELANPLKENEIANVFLELDMQKVNESQSWLDFQISANTTSDDENKDLEPLKLRIKVIANMTLSISGRSEPSELPEDIDEHAKGESAFVYKDEIGSRVTHVYTIQNNGPWHVPRVNVKIDWPFQVANNKEQGKWLLYLDERPIIEGSGGIGKCDVLPSFVNPLKLKDRSLEANSTNSFLFFPGDKFVPSEKSTSSSKGQYNRVRRDVEMTVIPETYTDNDGKKYKVVKMNCLLHTAKCFEIRCTLDSIGSKQFLNIVIKARLWRATLIEDYANVDHVIVASRAKMSIAQSSVSLENIFSNEYQVETRATVRPPDQRPAAPVPFYIIIAAIVIGLLLFILLTLLLWKLGFFKRRRPDPTLSGNLEKKKIEEYHDY</sequence>